<keyword evidence="6" id="KW-0805">Transcription regulation</keyword>
<feature type="compositionally biased region" description="Polar residues" evidence="13">
    <location>
        <begin position="393"/>
        <end position="403"/>
    </location>
</feature>
<dbReference type="InterPro" id="IPR036427">
    <property type="entry name" value="Bromodomain-like_sf"/>
</dbReference>
<evidence type="ECO:0000256" key="3">
    <source>
        <dbReference type="ARBA" id="ARBA00013184"/>
    </source>
</evidence>
<name>Q245K9_TETTS</name>
<dbReference type="PROSITE" id="PS51186">
    <property type="entry name" value="GNAT"/>
    <property type="match status" value="1"/>
</dbReference>
<dbReference type="PANTHER" id="PTHR45750">
    <property type="entry name" value="GH11602P"/>
    <property type="match status" value="1"/>
</dbReference>
<evidence type="ECO:0000256" key="11">
    <source>
        <dbReference type="ARBA" id="ARBA00023315"/>
    </source>
</evidence>
<dbReference type="EMBL" id="GG662474">
    <property type="protein sequence ID" value="EAS03638.1"/>
    <property type="molecule type" value="Genomic_DNA"/>
</dbReference>
<evidence type="ECO:0000256" key="5">
    <source>
        <dbReference type="ARBA" id="ARBA00022853"/>
    </source>
</evidence>
<dbReference type="EC" id="2.3.1.48" evidence="3"/>
<comment type="subcellular location">
    <subcellularLocation>
        <location evidence="1">Nucleus</location>
    </subcellularLocation>
</comment>
<evidence type="ECO:0000256" key="8">
    <source>
        <dbReference type="ARBA" id="ARBA00023159"/>
    </source>
</evidence>
<sequence length="418" mass="48594">MADQEKSAQDAQNAAPQETAFVGMNGEETGLGFATRDQGAKVEEDQGLLDFDILTNDGTHRNMKLLIDLKNIFSRQLPKMPKEYIVKLVFDRHHESMVILKNKQKVIGGICFRQYKPQRFAEVAFLAVTANEQVRGYGTRLMNKFKDHMQKQNIEYLLTYADNFAIGYFKKQGFTKEHRMPQEKWKGYIKDYDGGTLMECYIHPYVDYGNISQIIKRQKELLIERIKKLSLNEKVFSGKEYAALIQNSMDNEDPENPKVNPSDIPGVAFSGWEWKDYHELKKSKERSFNLQCANVIENMKRHKQSWPFLDPVNKDDVPDYYDVITDPIDIKAIEKKLQNNQYVDKDQFIKDVKRIFTNAKIYNQPDTIYYKAAKELEDFVEPYLTKLKDTKESNTPSNNNSAHGSKKPLPVRKSIKKK</sequence>
<dbReference type="Pfam" id="PF00583">
    <property type="entry name" value="Acetyltransf_1"/>
    <property type="match status" value="1"/>
</dbReference>
<keyword evidence="11" id="KW-0012">Acyltransferase</keyword>
<evidence type="ECO:0000256" key="4">
    <source>
        <dbReference type="ARBA" id="ARBA00022679"/>
    </source>
</evidence>
<dbReference type="InterPro" id="IPR001487">
    <property type="entry name" value="Bromodomain"/>
</dbReference>
<dbReference type="InParanoid" id="Q245K9"/>
<gene>
    <name evidence="16" type="ORF">TTHERM_00248390</name>
</gene>
<evidence type="ECO:0000256" key="9">
    <source>
        <dbReference type="ARBA" id="ARBA00023163"/>
    </source>
</evidence>
<evidence type="ECO:0000256" key="2">
    <source>
        <dbReference type="ARBA" id="ARBA00008607"/>
    </source>
</evidence>
<evidence type="ECO:0000256" key="10">
    <source>
        <dbReference type="ARBA" id="ARBA00023242"/>
    </source>
</evidence>
<dbReference type="GO" id="GO:0010484">
    <property type="term" value="F:histone H3 acetyltransferase activity"/>
    <property type="evidence" value="ECO:0007669"/>
    <property type="project" value="TreeGrafter"/>
</dbReference>
<dbReference type="InterPro" id="IPR018359">
    <property type="entry name" value="Bromodomain_CS"/>
</dbReference>
<evidence type="ECO:0000256" key="13">
    <source>
        <dbReference type="SAM" id="MobiDB-lite"/>
    </source>
</evidence>
<dbReference type="OMA" id="HQPPKEW"/>
<dbReference type="Proteomes" id="UP000009168">
    <property type="component" value="Unassembled WGS sequence"/>
</dbReference>
<dbReference type="PROSITE" id="PS50014">
    <property type="entry name" value="BROMODOMAIN_2"/>
    <property type="match status" value="1"/>
</dbReference>
<dbReference type="InterPro" id="IPR016181">
    <property type="entry name" value="Acyl_CoA_acyltransferase"/>
</dbReference>
<keyword evidence="17" id="KW-1185">Reference proteome</keyword>
<feature type="domain" description="N-acetyltransferase" evidence="15">
    <location>
        <begin position="53"/>
        <end position="203"/>
    </location>
</feature>
<dbReference type="Gene3D" id="3.40.630.30">
    <property type="match status" value="1"/>
</dbReference>
<dbReference type="InterPro" id="IPR037800">
    <property type="entry name" value="GCN5"/>
</dbReference>
<dbReference type="InterPro" id="IPR000182">
    <property type="entry name" value="GNAT_dom"/>
</dbReference>
<feature type="domain" description="Bromo" evidence="14">
    <location>
        <begin position="300"/>
        <end position="370"/>
    </location>
</feature>
<dbReference type="RefSeq" id="XP_001023869.1">
    <property type="nucleotide sequence ID" value="XM_001023869.3"/>
</dbReference>
<dbReference type="SUPFAM" id="SSF47370">
    <property type="entry name" value="Bromodomain"/>
    <property type="match status" value="1"/>
</dbReference>
<dbReference type="GO" id="GO:0000123">
    <property type="term" value="C:histone acetyltransferase complex"/>
    <property type="evidence" value="ECO:0007669"/>
    <property type="project" value="TreeGrafter"/>
</dbReference>
<dbReference type="SMART" id="SM00297">
    <property type="entry name" value="BROMO"/>
    <property type="match status" value="1"/>
</dbReference>
<evidence type="ECO:0000313" key="17">
    <source>
        <dbReference type="Proteomes" id="UP000009168"/>
    </source>
</evidence>
<dbReference type="GO" id="GO:0005634">
    <property type="term" value="C:nucleus"/>
    <property type="evidence" value="ECO:0007669"/>
    <property type="project" value="UniProtKB-SubCell"/>
</dbReference>
<evidence type="ECO:0000259" key="15">
    <source>
        <dbReference type="PROSITE" id="PS51186"/>
    </source>
</evidence>
<dbReference type="GeneID" id="7824056"/>
<keyword evidence="9" id="KW-0804">Transcription</keyword>
<dbReference type="PRINTS" id="PR00503">
    <property type="entry name" value="BROMODOMAIN"/>
</dbReference>
<organism evidence="16 17">
    <name type="scientific">Tetrahymena thermophila (strain SB210)</name>
    <dbReference type="NCBI Taxonomy" id="312017"/>
    <lineage>
        <taxon>Eukaryota</taxon>
        <taxon>Sar</taxon>
        <taxon>Alveolata</taxon>
        <taxon>Ciliophora</taxon>
        <taxon>Intramacronucleata</taxon>
        <taxon>Oligohymenophorea</taxon>
        <taxon>Hymenostomatida</taxon>
        <taxon>Tetrahymenina</taxon>
        <taxon>Tetrahymenidae</taxon>
        <taxon>Tetrahymena</taxon>
    </lineage>
</organism>
<keyword evidence="4" id="KW-0808">Transferase</keyword>
<reference evidence="17" key="1">
    <citation type="journal article" date="2006" name="PLoS Biol.">
        <title>Macronuclear genome sequence of the ciliate Tetrahymena thermophila, a model eukaryote.</title>
        <authorList>
            <person name="Eisen J.A."/>
            <person name="Coyne R.S."/>
            <person name="Wu M."/>
            <person name="Wu D."/>
            <person name="Thiagarajan M."/>
            <person name="Wortman J.R."/>
            <person name="Badger J.H."/>
            <person name="Ren Q."/>
            <person name="Amedeo P."/>
            <person name="Jones K.M."/>
            <person name="Tallon L.J."/>
            <person name="Delcher A.L."/>
            <person name="Salzberg S.L."/>
            <person name="Silva J.C."/>
            <person name="Haas B.J."/>
            <person name="Majoros W.H."/>
            <person name="Farzad M."/>
            <person name="Carlton J.M."/>
            <person name="Smith R.K. Jr."/>
            <person name="Garg J."/>
            <person name="Pearlman R.E."/>
            <person name="Karrer K.M."/>
            <person name="Sun L."/>
            <person name="Manning G."/>
            <person name="Elde N.C."/>
            <person name="Turkewitz A.P."/>
            <person name="Asai D.J."/>
            <person name="Wilkes D.E."/>
            <person name="Wang Y."/>
            <person name="Cai H."/>
            <person name="Collins K."/>
            <person name="Stewart B.A."/>
            <person name="Lee S.R."/>
            <person name="Wilamowska K."/>
            <person name="Weinberg Z."/>
            <person name="Ruzzo W.L."/>
            <person name="Wloga D."/>
            <person name="Gaertig J."/>
            <person name="Frankel J."/>
            <person name="Tsao C.-C."/>
            <person name="Gorovsky M.A."/>
            <person name="Keeling P.J."/>
            <person name="Waller R.F."/>
            <person name="Patron N.J."/>
            <person name="Cherry J.M."/>
            <person name="Stover N.A."/>
            <person name="Krieger C.J."/>
            <person name="del Toro C."/>
            <person name="Ryder H.F."/>
            <person name="Williamson S.C."/>
            <person name="Barbeau R.A."/>
            <person name="Hamilton E.P."/>
            <person name="Orias E."/>
        </authorList>
    </citation>
    <scope>NUCLEOTIDE SEQUENCE [LARGE SCALE GENOMIC DNA]</scope>
    <source>
        <strain evidence="17">SB210</strain>
    </source>
</reference>
<evidence type="ECO:0000256" key="12">
    <source>
        <dbReference type="PROSITE-ProRule" id="PRU00035"/>
    </source>
</evidence>
<dbReference type="CDD" id="cd05509">
    <property type="entry name" value="Bromo_gcn5_like"/>
    <property type="match status" value="1"/>
</dbReference>
<dbReference type="PANTHER" id="PTHR45750:SF3">
    <property type="entry name" value="HISTONE ACETYLTRANSFERASE"/>
    <property type="match status" value="1"/>
</dbReference>
<feature type="compositionally biased region" description="Basic residues" evidence="13">
    <location>
        <begin position="404"/>
        <end position="418"/>
    </location>
</feature>
<dbReference type="STRING" id="312017.Q245K9"/>
<dbReference type="CDD" id="cd04301">
    <property type="entry name" value="NAT_SF"/>
    <property type="match status" value="1"/>
</dbReference>
<feature type="region of interest" description="Disordered" evidence="13">
    <location>
        <begin position="387"/>
        <end position="418"/>
    </location>
</feature>
<dbReference type="HOGENOM" id="CLU_015741_2_0_1"/>
<dbReference type="AlphaFoldDB" id="Q245K9"/>
<dbReference type="Pfam" id="PF00439">
    <property type="entry name" value="Bromodomain"/>
    <property type="match status" value="1"/>
</dbReference>
<evidence type="ECO:0000259" key="14">
    <source>
        <dbReference type="PROSITE" id="PS50014"/>
    </source>
</evidence>
<accession>Q245K9</accession>
<evidence type="ECO:0000256" key="7">
    <source>
        <dbReference type="ARBA" id="ARBA00023117"/>
    </source>
</evidence>
<keyword evidence="8" id="KW-0010">Activator</keyword>
<evidence type="ECO:0000256" key="1">
    <source>
        <dbReference type="ARBA" id="ARBA00004123"/>
    </source>
</evidence>
<keyword evidence="7 12" id="KW-0103">Bromodomain</keyword>
<keyword evidence="5" id="KW-0156">Chromatin regulator</keyword>
<dbReference type="PROSITE" id="PS00633">
    <property type="entry name" value="BROMODOMAIN_1"/>
    <property type="match status" value="1"/>
</dbReference>
<comment type="similarity">
    <text evidence="2">Belongs to the acetyltransferase family. GCN5 subfamily.</text>
</comment>
<proteinExistence type="inferred from homology"/>
<evidence type="ECO:0000313" key="16">
    <source>
        <dbReference type="EMBL" id="EAS03638.1"/>
    </source>
</evidence>
<dbReference type="OrthoDB" id="1937912at2759"/>
<keyword evidence="10" id="KW-0539">Nucleus</keyword>
<dbReference type="GO" id="GO:0045944">
    <property type="term" value="P:positive regulation of transcription by RNA polymerase II"/>
    <property type="evidence" value="ECO:0007669"/>
    <property type="project" value="TreeGrafter"/>
</dbReference>
<dbReference type="KEGG" id="tet:TTHERM_00248390"/>
<dbReference type="Gene3D" id="1.20.920.10">
    <property type="entry name" value="Bromodomain-like"/>
    <property type="match status" value="1"/>
</dbReference>
<dbReference type="ChEMBL" id="CHEMBL4295593"/>
<protein>
    <recommendedName>
        <fullName evidence="3">histone acetyltransferase</fullName>
        <ecNumber evidence="3">2.3.1.48</ecNumber>
    </recommendedName>
</protein>
<dbReference type="eggNOG" id="KOG1472">
    <property type="taxonomic scope" value="Eukaryota"/>
</dbReference>
<dbReference type="BindingDB" id="Q245K9"/>
<evidence type="ECO:0000256" key="6">
    <source>
        <dbReference type="ARBA" id="ARBA00023015"/>
    </source>
</evidence>
<dbReference type="SUPFAM" id="SSF55729">
    <property type="entry name" value="Acyl-CoA N-acyltransferases (Nat)"/>
    <property type="match status" value="1"/>
</dbReference>